<organism evidence="1 2">
    <name type="scientific">Pedobacter suwonensis</name>
    <dbReference type="NCBI Taxonomy" id="332999"/>
    <lineage>
        <taxon>Bacteria</taxon>
        <taxon>Pseudomonadati</taxon>
        <taxon>Bacteroidota</taxon>
        <taxon>Sphingobacteriia</taxon>
        <taxon>Sphingobacteriales</taxon>
        <taxon>Sphingobacteriaceae</taxon>
        <taxon>Pedobacter</taxon>
    </lineage>
</organism>
<name>A0A1I0U3X6_9SPHI</name>
<dbReference type="OrthoDB" id="645138at2"/>
<dbReference type="Proteomes" id="UP000198836">
    <property type="component" value="Unassembled WGS sequence"/>
</dbReference>
<evidence type="ECO:0000313" key="2">
    <source>
        <dbReference type="Proteomes" id="UP000198836"/>
    </source>
</evidence>
<gene>
    <name evidence="1" type="ORF">SAMN04488511_11816</name>
</gene>
<dbReference type="STRING" id="332999.SAMN04488511_11816"/>
<proteinExistence type="predicted"/>
<accession>A0A1I0U3X6</accession>
<reference evidence="2" key="1">
    <citation type="submission" date="2016-10" db="EMBL/GenBank/DDBJ databases">
        <authorList>
            <person name="Varghese N."/>
            <person name="Submissions S."/>
        </authorList>
    </citation>
    <scope>NUCLEOTIDE SEQUENCE [LARGE SCALE GENOMIC DNA]</scope>
    <source>
        <strain evidence="2">DSM 18130</strain>
    </source>
</reference>
<dbReference type="AlphaFoldDB" id="A0A1I0U3X6"/>
<dbReference type="EMBL" id="FOJM01000018">
    <property type="protein sequence ID" value="SFA57836.1"/>
    <property type="molecule type" value="Genomic_DNA"/>
</dbReference>
<evidence type="ECO:0000313" key="1">
    <source>
        <dbReference type="EMBL" id="SFA57836.1"/>
    </source>
</evidence>
<sequence>MANQNGIIKINGQLGDLVFYKRGNTDVVRQKAAHKQQTEASKKSSRDFGSASRNAAYIRKAFAPLVKLYAYGDLVNRLNKRFIEIFKTIPAEHAGNRRLMDGNIALLKGFEFNAGKPLEQLWLNETDLRIEPGGLVKLMLPKCETKKLLKPHPKATEARLQLMGFHFHLDDNGGYEIMEVNDLVIPLHQTHFPKTSLALKLDHQGDKALIFAMGISFFSGSARYADRRYYAAKIIQALHVKDGVIVNFVAQPQVHSEVVEQGDRLSWVVEEE</sequence>
<dbReference type="RefSeq" id="WP_090986836.1">
    <property type="nucleotide sequence ID" value="NZ_FOJM01000018.1"/>
</dbReference>
<protein>
    <submittedName>
        <fullName evidence="1">Uncharacterized protein</fullName>
    </submittedName>
</protein>
<keyword evidence="2" id="KW-1185">Reference proteome</keyword>